<evidence type="ECO:0000313" key="1">
    <source>
        <dbReference type="EMBL" id="POS81638.1"/>
    </source>
</evidence>
<gene>
    <name evidence="1" type="ORF">EPUL_006842</name>
</gene>
<keyword evidence="2" id="KW-1185">Reference proteome</keyword>
<organism evidence="1 2">
    <name type="scientific">Erysiphe pulchra</name>
    <dbReference type="NCBI Taxonomy" id="225359"/>
    <lineage>
        <taxon>Eukaryota</taxon>
        <taxon>Fungi</taxon>
        <taxon>Dikarya</taxon>
        <taxon>Ascomycota</taxon>
        <taxon>Pezizomycotina</taxon>
        <taxon>Leotiomycetes</taxon>
        <taxon>Erysiphales</taxon>
        <taxon>Erysiphaceae</taxon>
        <taxon>Erysiphe</taxon>
    </lineage>
</organism>
<dbReference type="Proteomes" id="UP000237438">
    <property type="component" value="Unassembled WGS sequence"/>
</dbReference>
<name>A0A2S4PHZ1_9PEZI</name>
<evidence type="ECO:0000313" key="2">
    <source>
        <dbReference type="Proteomes" id="UP000237438"/>
    </source>
</evidence>
<sequence length="55" mass="6325">MVFSLIKTNAKFNKSKRRALVPNLTSELYNIKEVAPKLWESQILDKLGVYVDDSL</sequence>
<comment type="caution">
    <text evidence="1">The sequence shown here is derived from an EMBL/GenBank/DDBJ whole genome shotgun (WGS) entry which is preliminary data.</text>
</comment>
<proteinExistence type="predicted"/>
<dbReference type="AlphaFoldDB" id="A0A2S4PHZ1"/>
<feature type="non-terminal residue" evidence="1">
    <location>
        <position position="55"/>
    </location>
</feature>
<protein>
    <submittedName>
        <fullName evidence="1">Uncharacterized protein</fullName>
    </submittedName>
</protein>
<dbReference type="EMBL" id="PEDP01010378">
    <property type="protein sequence ID" value="POS81638.1"/>
    <property type="molecule type" value="Genomic_DNA"/>
</dbReference>
<accession>A0A2S4PHZ1</accession>
<reference evidence="1 2" key="1">
    <citation type="submission" date="2017-10" db="EMBL/GenBank/DDBJ databases">
        <title>Development of genomic resources for the powdery mildew, Erysiphe pulchra.</title>
        <authorList>
            <person name="Wadl P.A."/>
            <person name="Mack B.M."/>
            <person name="Moore G."/>
            <person name="Beltz S.B."/>
        </authorList>
    </citation>
    <scope>NUCLEOTIDE SEQUENCE [LARGE SCALE GENOMIC DNA]</scope>
    <source>
        <strain evidence="1">Cflorida</strain>
    </source>
</reference>